<organism evidence="8 9">
    <name type="scientific">Candidatus Brocadia carolinensis</name>
    <dbReference type="NCBI Taxonomy" id="1004156"/>
    <lineage>
        <taxon>Bacteria</taxon>
        <taxon>Pseudomonadati</taxon>
        <taxon>Planctomycetota</taxon>
        <taxon>Candidatus Brocadiia</taxon>
        <taxon>Candidatus Brocadiales</taxon>
        <taxon>Candidatus Brocadiaceae</taxon>
        <taxon>Candidatus Brocadia</taxon>
    </lineage>
</organism>
<feature type="domain" description="Phospholipase D-like" evidence="7">
    <location>
        <begin position="57"/>
        <end position="177"/>
    </location>
</feature>
<keyword evidence="4" id="KW-0378">Hydrolase</keyword>
<dbReference type="Proteomes" id="UP000189681">
    <property type="component" value="Unassembled WGS sequence"/>
</dbReference>
<accession>A0A1V4AXI8</accession>
<dbReference type="STRING" id="1004156.AYP45_01710"/>
<evidence type="ECO:0000256" key="4">
    <source>
        <dbReference type="ARBA" id="ARBA00022801"/>
    </source>
</evidence>
<comment type="caution">
    <text evidence="8">The sequence shown here is derived from an EMBL/GenBank/DDBJ whole genome shotgun (WGS) entry which is preliminary data.</text>
</comment>
<dbReference type="EC" id="3.1.4.4" evidence="3"/>
<evidence type="ECO:0000256" key="5">
    <source>
        <dbReference type="ARBA" id="ARBA00022963"/>
    </source>
</evidence>
<dbReference type="SUPFAM" id="SSF56024">
    <property type="entry name" value="Phospholipase D/nuclease"/>
    <property type="match status" value="1"/>
</dbReference>
<comment type="similarity">
    <text evidence="2">Belongs to the phospholipase D family.</text>
</comment>
<evidence type="ECO:0000256" key="3">
    <source>
        <dbReference type="ARBA" id="ARBA00012027"/>
    </source>
</evidence>
<proteinExistence type="inferred from homology"/>
<sequence>MYEKIMHGIGNVINKGARTGKILFVFTIATLIWASTSLHAGNSVFYIPQGTVEEVLKEGIAYAQKSIHICIYNFAAPDIEKELVAARGRGVRVRLVILEHSPGKERGIMAETLIRSGFDIRVYSSPTGNEQVQDFILLDDRILVTGVYNWLAYQNRNIGNEVLVSYDQERIGIYKNTFCTLFAEGEPASLEDHRMRLSATKNSLASATLPSEEITALPNESLHKGTMAEIAEKSPETAPPVSLNDLLDSSFEDVDRQFGKQSTLSRAEKNKLWKSYQGKYVRWQGIVLYKGMGRVDWNRIGVGRQQGKKAEVEILFDWKMFEKVMDVRIGSTITYSGKLVSRSVLDAPYRLDDGNIE</sequence>
<dbReference type="Pfam" id="PF13091">
    <property type="entry name" value="PLDc_2"/>
    <property type="match status" value="1"/>
</dbReference>
<dbReference type="GO" id="GO:0016042">
    <property type="term" value="P:lipid catabolic process"/>
    <property type="evidence" value="ECO:0007669"/>
    <property type="project" value="UniProtKB-KW"/>
</dbReference>
<keyword evidence="5" id="KW-0442">Lipid degradation</keyword>
<protein>
    <recommendedName>
        <fullName evidence="3">phospholipase D</fullName>
        <ecNumber evidence="3">3.1.4.4</ecNumber>
    </recommendedName>
</protein>
<evidence type="ECO:0000313" key="9">
    <source>
        <dbReference type="Proteomes" id="UP000189681"/>
    </source>
</evidence>
<evidence type="ECO:0000259" key="7">
    <source>
        <dbReference type="Pfam" id="PF13091"/>
    </source>
</evidence>
<evidence type="ECO:0000256" key="2">
    <source>
        <dbReference type="ARBA" id="ARBA00008664"/>
    </source>
</evidence>
<evidence type="ECO:0000256" key="6">
    <source>
        <dbReference type="ARBA" id="ARBA00023098"/>
    </source>
</evidence>
<dbReference type="InterPro" id="IPR025202">
    <property type="entry name" value="PLD-like_dom"/>
</dbReference>
<dbReference type="PANTHER" id="PTHR43856">
    <property type="entry name" value="CARDIOLIPIN HYDROLASE"/>
    <property type="match status" value="1"/>
</dbReference>
<dbReference type="InterPro" id="IPR051406">
    <property type="entry name" value="PLD_domain"/>
</dbReference>
<dbReference type="GO" id="GO:0016891">
    <property type="term" value="F:RNA endonuclease activity producing 5'-phosphomonoesters, hydrolytic mechanism"/>
    <property type="evidence" value="ECO:0007669"/>
    <property type="project" value="TreeGrafter"/>
</dbReference>
<dbReference type="AlphaFoldDB" id="A0A1V4AXI8"/>
<evidence type="ECO:0000313" key="8">
    <source>
        <dbReference type="EMBL" id="OOP57719.1"/>
    </source>
</evidence>
<name>A0A1V4AXI8_9BACT</name>
<reference evidence="8 9" key="1">
    <citation type="journal article" date="2017" name="Water Res.">
        <title>Discovery and metagenomic analysis of an anammox bacterial enrichment related to Candidatus "Brocadia caroliniensis" in a full-scale glycerol-fed nitritation-denitritation separate centrate treatment process.</title>
        <authorList>
            <person name="Park H."/>
            <person name="Brotto A.C."/>
            <person name="van Loosdrecht M.C."/>
            <person name="Chandran K."/>
        </authorList>
    </citation>
    <scope>NUCLEOTIDE SEQUENCE [LARGE SCALE GENOMIC DNA]</scope>
    <source>
        <strain evidence="8">26THWARD</strain>
    </source>
</reference>
<dbReference type="EMBL" id="AYTS01000017">
    <property type="protein sequence ID" value="OOP57719.1"/>
    <property type="molecule type" value="Genomic_DNA"/>
</dbReference>
<dbReference type="PANTHER" id="PTHR43856:SF1">
    <property type="entry name" value="MITOCHONDRIAL CARDIOLIPIN HYDROLASE"/>
    <property type="match status" value="1"/>
</dbReference>
<evidence type="ECO:0000256" key="1">
    <source>
        <dbReference type="ARBA" id="ARBA00000798"/>
    </source>
</evidence>
<comment type="catalytic activity">
    <reaction evidence="1">
        <text>a 1,2-diacyl-sn-glycero-3-phosphocholine + H2O = a 1,2-diacyl-sn-glycero-3-phosphate + choline + H(+)</text>
        <dbReference type="Rhea" id="RHEA:14445"/>
        <dbReference type="ChEBI" id="CHEBI:15354"/>
        <dbReference type="ChEBI" id="CHEBI:15377"/>
        <dbReference type="ChEBI" id="CHEBI:15378"/>
        <dbReference type="ChEBI" id="CHEBI:57643"/>
        <dbReference type="ChEBI" id="CHEBI:58608"/>
        <dbReference type="EC" id="3.1.4.4"/>
    </reaction>
</comment>
<keyword evidence="6" id="KW-0443">Lipid metabolism</keyword>
<dbReference type="Gene3D" id="3.30.870.10">
    <property type="entry name" value="Endonuclease Chain A"/>
    <property type="match status" value="1"/>
</dbReference>
<gene>
    <name evidence="8" type="ORF">AYP45_01710</name>
</gene>
<dbReference type="GO" id="GO:0004630">
    <property type="term" value="F:phospholipase D activity"/>
    <property type="evidence" value="ECO:0007669"/>
    <property type="project" value="UniProtKB-EC"/>
</dbReference>